<comment type="caution">
    <text evidence="1">The sequence shown here is derived from an EMBL/GenBank/DDBJ whole genome shotgun (WGS) entry which is preliminary data.</text>
</comment>
<evidence type="ECO:0000313" key="1">
    <source>
        <dbReference type="EMBL" id="KAB6150250.1"/>
    </source>
</evidence>
<dbReference type="EMBL" id="WDED01000001">
    <property type="protein sequence ID" value="KAB6150250.1"/>
    <property type="molecule type" value="Genomic_DNA"/>
</dbReference>
<sequence length="464" mass="53900">MRYWKTYYIICLIFMLTPLTLCGQVDAERLQELDKLMFNGRYFESKELYKNLSDTTTIPSDLDLFYKFRMAQFLNKTDSAVYYLEKYIPYYYEDCGNQVLILYSMLFDAYIELGYKDKALCTYQQMKQLWDESLSNINGKAYEGWQTDIKNFLSYAESAVNSPPITMKRSNTSSFVDIKGHDKPVFQAKYNGISQTTIFDTGMQPYCFLSKKLAEGMGIRYDSIERNKVVVNETLVCVRSIIDSIEVGNITFYNIPTLIYKESESIPYVSSSLRKKRRMKKALDSVRTWVAERVCLGLPIMKLIGKIQTDYDHNRMCFPVSDVTLSKEANIYAYEKGLYMRIKLNDIDFTANLDTGSGEYIEVDSAFYEKHQKEMAIGFVMKKNRFGVAMVHQARMSSYKSLKNPVIIFDNKLMQPPTIDDEVRVYSVKSIAPLFDGFVGYRFYRSIGKKVLLDLDNMRLEAVQ</sequence>
<dbReference type="Gene3D" id="2.40.70.10">
    <property type="entry name" value="Acid Proteases"/>
    <property type="match status" value="1"/>
</dbReference>
<name>A0A7J5Q2R4_9BACE</name>
<protein>
    <recommendedName>
        <fullName evidence="3">Aspartyl protease</fullName>
    </recommendedName>
</protein>
<proteinExistence type="predicted"/>
<reference evidence="1 2" key="1">
    <citation type="journal article" date="2019" name="Nat. Med.">
        <title>A library of human gut bacterial isolates paired with longitudinal multiomics data enables mechanistic microbiome research.</title>
        <authorList>
            <person name="Poyet M."/>
            <person name="Groussin M."/>
            <person name="Gibbons S.M."/>
            <person name="Avila-Pacheco J."/>
            <person name="Jiang X."/>
            <person name="Kearney S.M."/>
            <person name="Perrotta A.R."/>
            <person name="Berdy B."/>
            <person name="Zhao S."/>
            <person name="Lieberman T.D."/>
            <person name="Swanson P.K."/>
            <person name="Smith M."/>
            <person name="Roesemann S."/>
            <person name="Alexander J.E."/>
            <person name="Rich S.A."/>
            <person name="Livny J."/>
            <person name="Vlamakis H."/>
            <person name="Clish C."/>
            <person name="Bullock K."/>
            <person name="Deik A."/>
            <person name="Scott J."/>
            <person name="Pierce K.A."/>
            <person name="Xavier R.J."/>
            <person name="Alm E.J."/>
        </authorList>
    </citation>
    <scope>NUCLEOTIDE SEQUENCE [LARGE SCALE GENOMIC DNA]</scope>
    <source>
        <strain evidence="1 2">BIOML-A58</strain>
    </source>
</reference>
<dbReference type="RefSeq" id="WP_151934058.1">
    <property type="nucleotide sequence ID" value="NZ_WDED01000001.1"/>
</dbReference>
<dbReference type="Pfam" id="PF13650">
    <property type="entry name" value="Asp_protease_2"/>
    <property type="match status" value="1"/>
</dbReference>
<dbReference type="InterPro" id="IPR021109">
    <property type="entry name" value="Peptidase_aspartic_dom_sf"/>
</dbReference>
<evidence type="ECO:0000313" key="2">
    <source>
        <dbReference type="Proteomes" id="UP000434604"/>
    </source>
</evidence>
<organism evidence="1 2">
    <name type="scientific">Bacteroides xylanisolvens</name>
    <dbReference type="NCBI Taxonomy" id="371601"/>
    <lineage>
        <taxon>Bacteria</taxon>
        <taxon>Pseudomonadati</taxon>
        <taxon>Bacteroidota</taxon>
        <taxon>Bacteroidia</taxon>
        <taxon>Bacteroidales</taxon>
        <taxon>Bacteroidaceae</taxon>
        <taxon>Bacteroides</taxon>
    </lineage>
</organism>
<dbReference type="AlphaFoldDB" id="A0A7J5Q2R4"/>
<accession>A0A7J5Q2R4</accession>
<evidence type="ECO:0008006" key="3">
    <source>
        <dbReference type="Google" id="ProtNLM"/>
    </source>
</evidence>
<dbReference type="Proteomes" id="UP000434604">
    <property type="component" value="Unassembled WGS sequence"/>
</dbReference>
<gene>
    <name evidence="1" type="ORF">GA398_00380</name>
</gene>